<dbReference type="Proteomes" id="UP001228905">
    <property type="component" value="Unassembled WGS sequence"/>
</dbReference>
<keyword evidence="1" id="KW-0812">Transmembrane</keyword>
<name>A0ABU0IUP6_9CAUL</name>
<accession>A0ABU0IUP6</accession>
<evidence type="ECO:0000256" key="1">
    <source>
        <dbReference type="SAM" id="Phobius"/>
    </source>
</evidence>
<keyword evidence="1" id="KW-1133">Transmembrane helix</keyword>
<dbReference type="RefSeq" id="WP_307351326.1">
    <property type="nucleotide sequence ID" value="NZ_JAUSVS010000008.1"/>
</dbReference>
<feature type="transmembrane region" description="Helical" evidence="1">
    <location>
        <begin position="6"/>
        <end position="31"/>
    </location>
</feature>
<organism evidence="2 3">
    <name type="scientific">Caulobacter ginsengisoli</name>
    <dbReference type="NCBI Taxonomy" id="400775"/>
    <lineage>
        <taxon>Bacteria</taxon>
        <taxon>Pseudomonadati</taxon>
        <taxon>Pseudomonadota</taxon>
        <taxon>Alphaproteobacteria</taxon>
        <taxon>Caulobacterales</taxon>
        <taxon>Caulobacteraceae</taxon>
        <taxon>Caulobacter</taxon>
    </lineage>
</organism>
<evidence type="ECO:0000313" key="2">
    <source>
        <dbReference type="EMBL" id="MDQ0465743.1"/>
    </source>
</evidence>
<sequence length="120" mass="12945">MRGYILVDALVSVALAAVTGAVAVTLLVWTAHSLERSKARLEAATVVERLYEEARLASPVQLASPAGGQIGRYRWRRLPLGLVDRPFGAGPQRVRLEVTWRAGGRPQSDRVEAWITGGGA</sequence>
<keyword evidence="1" id="KW-0472">Membrane</keyword>
<evidence type="ECO:0000313" key="3">
    <source>
        <dbReference type="Proteomes" id="UP001228905"/>
    </source>
</evidence>
<reference evidence="2 3" key="1">
    <citation type="submission" date="2023-07" db="EMBL/GenBank/DDBJ databases">
        <title>Genomic Encyclopedia of Type Strains, Phase IV (KMG-IV): sequencing the most valuable type-strain genomes for metagenomic binning, comparative biology and taxonomic classification.</title>
        <authorList>
            <person name="Goeker M."/>
        </authorList>
    </citation>
    <scope>NUCLEOTIDE SEQUENCE [LARGE SCALE GENOMIC DNA]</scope>
    <source>
        <strain evidence="2 3">DSM 18695</strain>
    </source>
</reference>
<comment type="caution">
    <text evidence="2">The sequence shown here is derived from an EMBL/GenBank/DDBJ whole genome shotgun (WGS) entry which is preliminary data.</text>
</comment>
<proteinExistence type="predicted"/>
<gene>
    <name evidence="2" type="ORF">QO010_003535</name>
</gene>
<keyword evidence="3" id="KW-1185">Reference proteome</keyword>
<dbReference type="EMBL" id="JAUSVS010000008">
    <property type="protein sequence ID" value="MDQ0465743.1"/>
    <property type="molecule type" value="Genomic_DNA"/>
</dbReference>
<protein>
    <submittedName>
        <fullName evidence="2">Type II secretory pathway pseudopilin PulG</fullName>
    </submittedName>
</protein>